<feature type="transmembrane region" description="Helical" evidence="2">
    <location>
        <begin position="72"/>
        <end position="94"/>
    </location>
</feature>
<feature type="compositionally biased region" description="Polar residues" evidence="1">
    <location>
        <begin position="259"/>
        <end position="272"/>
    </location>
</feature>
<sequence>MAPTVPTWAAQARDLLTSAVRTARSAEPSTDNNDIAGLGPLAARSVLLARANDQPRPDPHKGAVNFHDINNAGMFVLFALIGLGFVITMIWFFFWAKNGGFYFKENDWDDYKSTVLRRKGPNGTLLTGATPSTQLGGGSVYKDYDDVSTQYTGGLTQMTGDTAETGSTLTGITGGVSDFDGREKRRQKRERKEREREKKKDRKNRERSEKKSARRAGEDGGLVDVDAEVAAEDHLRAYRHEKPARVGGINKAGEGSEWDGSTNRGDNSTVSAASELLSNHDDASSYAPPPTSSRRAERHEASSSSRKTGGIRKVYSTADRTADREEERMRSEARRAARSSDRSGSSKPKRDFSFQRVDASSRPAMGPRGPSTIEEEADIGMQGRYLPVGSYAPEHDEAESDLGTKSYRHVIPGLSSSAAGSSYHDAGGSQVSGSGGAASQVGSDLSYQEEKRKRRGQGRTRRE</sequence>
<feature type="compositionally biased region" description="Basic and acidic residues" evidence="1">
    <location>
        <begin position="190"/>
        <end position="218"/>
    </location>
</feature>
<feature type="compositionally biased region" description="Polar residues" evidence="1">
    <location>
        <begin position="160"/>
        <end position="171"/>
    </location>
</feature>
<dbReference type="InParanoid" id="A0A136J6L0"/>
<evidence type="ECO:0000256" key="1">
    <source>
        <dbReference type="SAM" id="MobiDB-lite"/>
    </source>
</evidence>
<feature type="region of interest" description="Disordered" evidence="1">
    <location>
        <begin position="246"/>
        <end position="463"/>
    </location>
</feature>
<reference evidence="4" key="1">
    <citation type="submission" date="2016-02" db="EMBL/GenBank/DDBJ databases">
        <title>Draft genome sequence of Microdochium bolleyi, a fungal endophyte of beachgrass.</title>
        <authorList>
            <consortium name="DOE Joint Genome Institute"/>
            <person name="David A.S."/>
            <person name="May G."/>
            <person name="Haridas S."/>
            <person name="Lim J."/>
            <person name="Wang M."/>
            <person name="Labutti K."/>
            <person name="Lipzen A."/>
            <person name="Barry K."/>
            <person name="Grigoriev I.V."/>
        </authorList>
    </citation>
    <scope>NUCLEOTIDE SEQUENCE [LARGE SCALE GENOMIC DNA]</scope>
    <source>
        <strain evidence="4">J235TASD1</strain>
    </source>
</reference>
<dbReference type="AlphaFoldDB" id="A0A136J6L0"/>
<dbReference type="EMBL" id="KQ964248">
    <property type="protein sequence ID" value="KXJ92818.1"/>
    <property type="molecule type" value="Genomic_DNA"/>
</dbReference>
<proteinExistence type="predicted"/>
<feature type="compositionally biased region" description="Low complexity" evidence="1">
    <location>
        <begin position="426"/>
        <end position="443"/>
    </location>
</feature>
<evidence type="ECO:0000256" key="2">
    <source>
        <dbReference type="SAM" id="Phobius"/>
    </source>
</evidence>
<gene>
    <name evidence="3" type="ORF">Micbo1qcDRAFT_160646</name>
</gene>
<name>A0A136J6L0_9PEZI</name>
<organism evidence="3 4">
    <name type="scientific">Microdochium bolleyi</name>
    <dbReference type="NCBI Taxonomy" id="196109"/>
    <lineage>
        <taxon>Eukaryota</taxon>
        <taxon>Fungi</taxon>
        <taxon>Dikarya</taxon>
        <taxon>Ascomycota</taxon>
        <taxon>Pezizomycotina</taxon>
        <taxon>Sordariomycetes</taxon>
        <taxon>Xylariomycetidae</taxon>
        <taxon>Xylariales</taxon>
        <taxon>Microdochiaceae</taxon>
        <taxon>Microdochium</taxon>
    </lineage>
</organism>
<accession>A0A136J6L0</accession>
<protein>
    <submittedName>
        <fullName evidence="3">Uncharacterized protein</fullName>
    </submittedName>
</protein>
<dbReference type="STRING" id="196109.A0A136J6L0"/>
<evidence type="ECO:0000313" key="3">
    <source>
        <dbReference type="EMBL" id="KXJ92818.1"/>
    </source>
</evidence>
<keyword evidence="4" id="KW-1185">Reference proteome</keyword>
<feature type="compositionally biased region" description="Basic residues" evidence="1">
    <location>
        <begin position="452"/>
        <end position="463"/>
    </location>
</feature>
<keyword evidence="2" id="KW-0472">Membrane</keyword>
<keyword evidence="2" id="KW-0812">Transmembrane</keyword>
<feature type="region of interest" description="Disordered" evidence="1">
    <location>
        <begin position="160"/>
        <end position="220"/>
    </location>
</feature>
<feature type="compositionally biased region" description="Basic and acidic residues" evidence="1">
    <location>
        <begin position="320"/>
        <end position="341"/>
    </location>
</feature>
<evidence type="ECO:0000313" key="4">
    <source>
        <dbReference type="Proteomes" id="UP000070501"/>
    </source>
</evidence>
<keyword evidence="2" id="KW-1133">Transmembrane helix</keyword>
<dbReference type="OrthoDB" id="5393404at2759"/>
<dbReference type="Proteomes" id="UP000070501">
    <property type="component" value="Unassembled WGS sequence"/>
</dbReference>